<evidence type="ECO:0000313" key="11">
    <source>
        <dbReference type="Proteomes" id="UP001443914"/>
    </source>
</evidence>
<dbReference type="GO" id="GO:0005179">
    <property type="term" value="F:hormone activity"/>
    <property type="evidence" value="ECO:0007669"/>
    <property type="project" value="UniProtKB-KW"/>
</dbReference>
<sequence length="115" mass="12746">MAYNKLVIICVILAMIFEKETWFVDGRQLRSRKINDIPKFNTHKLEDSKAIKHQEMHAGQIKGAGYRKQLQVAVSVQMTSDIQSPPTPPPSSGHLDTFRPTAPGTSPGAGHSIHN</sequence>
<evidence type="ECO:0000256" key="9">
    <source>
        <dbReference type="SAM" id="SignalP"/>
    </source>
</evidence>
<evidence type="ECO:0000256" key="3">
    <source>
        <dbReference type="ARBA" id="ARBA00022523"/>
    </source>
</evidence>
<proteinExistence type="inferred from homology"/>
<feature type="chain" id="PRO_5043968296" evidence="9">
    <location>
        <begin position="22"/>
        <end position="115"/>
    </location>
</feature>
<evidence type="ECO:0000256" key="5">
    <source>
        <dbReference type="ARBA" id="ARBA00022702"/>
    </source>
</evidence>
<keyword evidence="4" id="KW-0964">Secreted</keyword>
<dbReference type="GO" id="GO:0006995">
    <property type="term" value="P:cellular response to nitrogen starvation"/>
    <property type="evidence" value="ECO:0007669"/>
    <property type="project" value="UniProtKB-ARBA"/>
</dbReference>
<feature type="region of interest" description="Disordered" evidence="8">
    <location>
        <begin position="77"/>
        <end position="115"/>
    </location>
</feature>
<dbReference type="AlphaFoldDB" id="A0AAW1HQ67"/>
<comment type="similarity">
    <text evidence="2">Belongs to the C-terminally encoded plant signaling peptide (CEP) family.</text>
</comment>
<dbReference type="GO" id="GO:1901371">
    <property type="term" value="P:regulation of leaf morphogenesis"/>
    <property type="evidence" value="ECO:0007669"/>
    <property type="project" value="TreeGrafter"/>
</dbReference>
<evidence type="ECO:0000256" key="8">
    <source>
        <dbReference type="SAM" id="MobiDB-lite"/>
    </source>
</evidence>
<evidence type="ECO:0000256" key="7">
    <source>
        <dbReference type="ARBA" id="ARBA00023278"/>
    </source>
</evidence>
<evidence type="ECO:0000313" key="10">
    <source>
        <dbReference type="EMBL" id="KAK9678570.1"/>
    </source>
</evidence>
<reference evidence="10" key="1">
    <citation type="submission" date="2024-03" db="EMBL/GenBank/DDBJ databases">
        <title>WGS assembly of Saponaria officinalis var. Norfolk2.</title>
        <authorList>
            <person name="Jenkins J."/>
            <person name="Shu S."/>
            <person name="Grimwood J."/>
            <person name="Barry K."/>
            <person name="Goodstein D."/>
            <person name="Schmutz J."/>
            <person name="Leebens-Mack J."/>
            <person name="Osbourn A."/>
        </authorList>
    </citation>
    <scope>NUCLEOTIDE SEQUENCE [LARGE SCALE GENOMIC DNA]</scope>
    <source>
        <strain evidence="10">JIC</strain>
    </source>
</reference>
<dbReference type="GO" id="GO:1902025">
    <property type="term" value="P:nitrate import"/>
    <property type="evidence" value="ECO:0007669"/>
    <property type="project" value="TreeGrafter"/>
</dbReference>
<dbReference type="PANTHER" id="PTHR33348:SF40">
    <property type="entry name" value="PRECURSOR OF CEP3"/>
    <property type="match status" value="1"/>
</dbReference>
<evidence type="ECO:0000256" key="4">
    <source>
        <dbReference type="ARBA" id="ARBA00022525"/>
    </source>
</evidence>
<comment type="caution">
    <text evidence="10">The sequence shown here is derived from an EMBL/GenBank/DDBJ whole genome shotgun (WGS) entry which is preliminary data.</text>
</comment>
<dbReference type="GO" id="GO:0048046">
    <property type="term" value="C:apoplast"/>
    <property type="evidence" value="ECO:0007669"/>
    <property type="project" value="UniProtKB-SubCell"/>
</dbReference>
<accession>A0AAW1HQ67</accession>
<name>A0AAW1HQ67_SAPOF</name>
<dbReference type="PANTHER" id="PTHR33348">
    <property type="entry name" value="PRECURSOR OF CEP5"/>
    <property type="match status" value="1"/>
</dbReference>
<keyword evidence="5" id="KW-0372">Hormone</keyword>
<dbReference type="InterPro" id="IPR033250">
    <property type="entry name" value="CEP"/>
</dbReference>
<evidence type="ECO:0000256" key="2">
    <source>
        <dbReference type="ARBA" id="ARBA00008963"/>
    </source>
</evidence>
<dbReference type="Proteomes" id="UP001443914">
    <property type="component" value="Unassembled WGS sequence"/>
</dbReference>
<keyword evidence="7" id="KW-0379">Hydroxylation</keyword>
<keyword evidence="6 9" id="KW-0732">Signal</keyword>
<evidence type="ECO:0000256" key="6">
    <source>
        <dbReference type="ARBA" id="ARBA00022729"/>
    </source>
</evidence>
<organism evidence="10 11">
    <name type="scientific">Saponaria officinalis</name>
    <name type="common">Common soapwort</name>
    <name type="synonym">Lychnis saponaria</name>
    <dbReference type="NCBI Taxonomy" id="3572"/>
    <lineage>
        <taxon>Eukaryota</taxon>
        <taxon>Viridiplantae</taxon>
        <taxon>Streptophyta</taxon>
        <taxon>Embryophyta</taxon>
        <taxon>Tracheophyta</taxon>
        <taxon>Spermatophyta</taxon>
        <taxon>Magnoliopsida</taxon>
        <taxon>eudicotyledons</taxon>
        <taxon>Gunneridae</taxon>
        <taxon>Pentapetalae</taxon>
        <taxon>Caryophyllales</taxon>
        <taxon>Caryophyllaceae</taxon>
        <taxon>Caryophylleae</taxon>
        <taxon>Saponaria</taxon>
    </lineage>
</organism>
<dbReference type="GO" id="GO:0048364">
    <property type="term" value="P:root development"/>
    <property type="evidence" value="ECO:0007669"/>
    <property type="project" value="InterPro"/>
</dbReference>
<feature type="signal peptide" evidence="9">
    <location>
        <begin position="1"/>
        <end position="21"/>
    </location>
</feature>
<keyword evidence="11" id="KW-1185">Reference proteome</keyword>
<comment type="subcellular location">
    <subcellularLocation>
        <location evidence="1">Secreted</location>
        <location evidence="1">Extracellular space</location>
        <location evidence="1">Apoplast</location>
    </subcellularLocation>
</comment>
<dbReference type="GO" id="GO:2000280">
    <property type="term" value="P:regulation of root development"/>
    <property type="evidence" value="ECO:0007669"/>
    <property type="project" value="TreeGrafter"/>
</dbReference>
<keyword evidence="3" id="KW-0052">Apoplast</keyword>
<gene>
    <name evidence="10" type="ORF">RND81_11G219900</name>
</gene>
<protein>
    <submittedName>
        <fullName evidence="10">Uncharacterized protein</fullName>
    </submittedName>
</protein>
<dbReference type="EMBL" id="JBDFQZ010000011">
    <property type="protein sequence ID" value="KAK9678570.1"/>
    <property type="molecule type" value="Genomic_DNA"/>
</dbReference>
<evidence type="ECO:0000256" key="1">
    <source>
        <dbReference type="ARBA" id="ARBA00004271"/>
    </source>
</evidence>